<keyword evidence="2" id="KW-0548">Nucleotidyltransferase</keyword>
<organism evidence="6 7">
    <name type="scientific">Prevotella disiens DNF00882</name>
    <dbReference type="NCBI Taxonomy" id="1401075"/>
    <lineage>
        <taxon>Bacteria</taxon>
        <taxon>Pseudomonadati</taxon>
        <taxon>Bacteroidota</taxon>
        <taxon>Bacteroidia</taxon>
        <taxon>Bacteroidales</taxon>
        <taxon>Prevotellaceae</taxon>
        <taxon>Prevotella</taxon>
    </lineage>
</organism>
<sequence>MPTKQGTTFETIMSDLKARKFSPIYLLMGEESYYIDKISDYIAENVLTPEEQDFNLNVCFGADVSAVQVTDMAKRFPMMAERQVVIVKEAQNIHSLDALEKYLKNPAKTTVLVWCHKNGKIDARKKVVGLAQANGVVFESRKIKEYQLAGFMQKYLVTKKIAIDPKAAQMIADHVGADLNRLTSELDKVALSLPENNKKITPEIVEKEIGVSKDFNTFELRDSIVHRNIFKANQIVNYFDKNPKAGSLYSFLPLLFSYFQNLMVVFYSPNNKTENGIAQVLDLKNTWGAKDYYIGMRNYTAQKTMNIISKIREIDAKSKGLNNPSTEAGDLMKELIFFILH</sequence>
<protein>
    <submittedName>
        <fullName evidence="6">DNA polymerase III subunit delta</fullName>
    </submittedName>
</protein>
<comment type="caution">
    <text evidence="6">The sequence shown here is derived from an EMBL/GenBank/DDBJ whole genome shotgun (WGS) entry which is preliminary data.</text>
</comment>
<dbReference type="PANTHER" id="PTHR34388:SF1">
    <property type="entry name" value="DNA POLYMERASE III SUBUNIT DELTA"/>
    <property type="match status" value="1"/>
</dbReference>
<dbReference type="EMBL" id="JRNR01000097">
    <property type="protein sequence ID" value="KGF48419.1"/>
    <property type="molecule type" value="Genomic_DNA"/>
</dbReference>
<reference evidence="6 7" key="1">
    <citation type="submission" date="2014-07" db="EMBL/GenBank/DDBJ databases">
        <authorList>
            <person name="McCorrison J."/>
            <person name="Sanka R."/>
            <person name="Torralba M."/>
            <person name="Gillis M."/>
            <person name="Haft D.H."/>
            <person name="Methe B."/>
            <person name="Sutton G."/>
            <person name="Nelson K.E."/>
        </authorList>
    </citation>
    <scope>NUCLEOTIDE SEQUENCE [LARGE SCALE GENOMIC DNA]</scope>
    <source>
        <strain evidence="6 7">DNF00882</strain>
    </source>
</reference>
<dbReference type="GO" id="GO:0009360">
    <property type="term" value="C:DNA polymerase III complex"/>
    <property type="evidence" value="ECO:0007669"/>
    <property type="project" value="InterPro"/>
</dbReference>
<dbReference type="PANTHER" id="PTHR34388">
    <property type="entry name" value="DNA POLYMERASE III SUBUNIT DELTA"/>
    <property type="match status" value="1"/>
</dbReference>
<name>A0A096CSX2_9BACT</name>
<evidence type="ECO:0000256" key="3">
    <source>
        <dbReference type="ARBA" id="ARBA00022705"/>
    </source>
</evidence>
<evidence type="ECO:0000256" key="1">
    <source>
        <dbReference type="ARBA" id="ARBA00022679"/>
    </source>
</evidence>
<dbReference type="RefSeq" id="WP_036884226.1">
    <property type="nucleotide sequence ID" value="NZ_JRNR01000097.1"/>
</dbReference>
<feature type="domain" description="DNA polymerase III delta N-terminal" evidence="5">
    <location>
        <begin position="25"/>
        <end position="139"/>
    </location>
</feature>
<proteinExistence type="predicted"/>
<accession>A0A096CSX2</accession>
<evidence type="ECO:0000256" key="2">
    <source>
        <dbReference type="ARBA" id="ARBA00022695"/>
    </source>
</evidence>
<dbReference type="Pfam" id="PF06144">
    <property type="entry name" value="DNA_pol3_delta"/>
    <property type="match status" value="1"/>
</dbReference>
<dbReference type="Gene3D" id="3.40.50.300">
    <property type="entry name" value="P-loop containing nucleotide triphosphate hydrolases"/>
    <property type="match status" value="1"/>
</dbReference>
<dbReference type="GO" id="GO:0003677">
    <property type="term" value="F:DNA binding"/>
    <property type="evidence" value="ECO:0007669"/>
    <property type="project" value="InterPro"/>
</dbReference>
<dbReference type="InterPro" id="IPR027417">
    <property type="entry name" value="P-loop_NTPase"/>
</dbReference>
<dbReference type="NCBIfam" id="TIGR01128">
    <property type="entry name" value="holA"/>
    <property type="match status" value="1"/>
</dbReference>
<dbReference type="InterPro" id="IPR010372">
    <property type="entry name" value="DNA_pol3_delta_N"/>
</dbReference>
<gene>
    <name evidence="6" type="ORF">HMPREF0654_09330</name>
</gene>
<evidence type="ECO:0000313" key="6">
    <source>
        <dbReference type="EMBL" id="KGF48419.1"/>
    </source>
</evidence>
<evidence type="ECO:0000256" key="4">
    <source>
        <dbReference type="ARBA" id="ARBA00022932"/>
    </source>
</evidence>
<keyword evidence="4" id="KW-0239">DNA-directed DNA polymerase</keyword>
<evidence type="ECO:0000313" key="7">
    <source>
        <dbReference type="Proteomes" id="UP000029538"/>
    </source>
</evidence>
<dbReference type="GO" id="GO:0006261">
    <property type="term" value="P:DNA-templated DNA replication"/>
    <property type="evidence" value="ECO:0007669"/>
    <property type="project" value="TreeGrafter"/>
</dbReference>
<dbReference type="Gene3D" id="1.20.272.10">
    <property type="match status" value="1"/>
</dbReference>
<dbReference type="GO" id="GO:0003887">
    <property type="term" value="F:DNA-directed DNA polymerase activity"/>
    <property type="evidence" value="ECO:0007669"/>
    <property type="project" value="UniProtKB-KW"/>
</dbReference>
<dbReference type="Gene3D" id="1.10.8.60">
    <property type="match status" value="1"/>
</dbReference>
<dbReference type="InterPro" id="IPR005790">
    <property type="entry name" value="DNA_polIII_delta"/>
</dbReference>
<dbReference type="AlphaFoldDB" id="A0A096CSX2"/>
<dbReference type="Proteomes" id="UP000029538">
    <property type="component" value="Unassembled WGS sequence"/>
</dbReference>
<evidence type="ECO:0000259" key="5">
    <source>
        <dbReference type="Pfam" id="PF06144"/>
    </source>
</evidence>
<keyword evidence="1" id="KW-0808">Transferase</keyword>
<keyword evidence="3" id="KW-0235">DNA replication</keyword>
<dbReference type="SUPFAM" id="SSF52540">
    <property type="entry name" value="P-loop containing nucleoside triphosphate hydrolases"/>
    <property type="match status" value="1"/>
</dbReference>